<name>A0A6V7PLH9_ANACO</name>
<feature type="region of interest" description="Disordered" evidence="1">
    <location>
        <begin position="93"/>
        <end position="159"/>
    </location>
</feature>
<reference evidence="3" key="1">
    <citation type="submission" date="2020-07" db="EMBL/GenBank/DDBJ databases">
        <authorList>
            <person name="Lin J."/>
        </authorList>
    </citation>
    <scope>NUCLEOTIDE SEQUENCE</scope>
</reference>
<keyword evidence="2" id="KW-0472">Membrane</keyword>
<evidence type="ECO:0000256" key="2">
    <source>
        <dbReference type="SAM" id="Phobius"/>
    </source>
</evidence>
<feature type="transmembrane region" description="Helical" evidence="2">
    <location>
        <begin position="326"/>
        <end position="345"/>
    </location>
</feature>
<protein>
    <submittedName>
        <fullName evidence="3">Uncharacterized protein</fullName>
    </submittedName>
</protein>
<accession>A0A6V7PLH9</accession>
<dbReference type="AlphaFoldDB" id="A0A6V7PLH9"/>
<evidence type="ECO:0000256" key="1">
    <source>
        <dbReference type="SAM" id="MobiDB-lite"/>
    </source>
</evidence>
<proteinExistence type="predicted"/>
<evidence type="ECO:0000313" key="3">
    <source>
        <dbReference type="EMBL" id="CAD1831684.1"/>
    </source>
</evidence>
<keyword evidence="2" id="KW-0812">Transmembrane</keyword>
<organism evidence="3">
    <name type="scientific">Ananas comosus var. bracteatus</name>
    <name type="common">red pineapple</name>
    <dbReference type="NCBI Taxonomy" id="296719"/>
    <lineage>
        <taxon>Eukaryota</taxon>
        <taxon>Viridiplantae</taxon>
        <taxon>Streptophyta</taxon>
        <taxon>Embryophyta</taxon>
        <taxon>Tracheophyta</taxon>
        <taxon>Spermatophyta</taxon>
        <taxon>Magnoliopsida</taxon>
        <taxon>Liliopsida</taxon>
        <taxon>Poales</taxon>
        <taxon>Bromeliaceae</taxon>
        <taxon>Bromelioideae</taxon>
        <taxon>Ananas</taxon>
    </lineage>
</organism>
<gene>
    <name evidence="3" type="ORF">CB5_LOCUS14895</name>
</gene>
<keyword evidence="2" id="KW-1133">Transmembrane helix</keyword>
<sequence length="350" mass="38568">MLRAHRARGRAPSLRVVVPYSKDYFTRRELRQNALLVDIVQLANLGRSPQQTIANAMADRFGGYSTDFIMARHRDHDFAVFLPEWVSAERLEEDGGANAQPPPPPQPGRNDDAVGRNQEPANLSPGVRQADRGDVEMEDLDAGPDANRSESPLIVGGDGGRLTLTNQSCRTLCRTLPVLGRARFRDATNLEYKLANIEWTALVAPSLPAVFTALNTMASEPRAVPCTLGAVPTPSATRRTFPTVTWCTLSEMGTAAACRVGLYHDEIFGVSKIFTCRDYLFTASFLDGVYQYPQEGFGDILKGFGTKEGGTFFNEHLRLKLGLEMFWLFLVSGCVPTLGHLLWYLGRSLG</sequence>
<dbReference type="EMBL" id="LR862149">
    <property type="protein sequence ID" value="CAD1831684.1"/>
    <property type="molecule type" value="Genomic_DNA"/>
</dbReference>